<dbReference type="GO" id="GO:0055086">
    <property type="term" value="P:nucleobase-containing small molecule metabolic process"/>
    <property type="evidence" value="ECO:0007669"/>
    <property type="project" value="UniProtKB-ARBA"/>
</dbReference>
<dbReference type="NCBIfam" id="TIGR01354">
    <property type="entry name" value="cyt_deam_tetra"/>
    <property type="match status" value="1"/>
</dbReference>
<dbReference type="NCBIfam" id="NF004064">
    <property type="entry name" value="PRK05578.1"/>
    <property type="match status" value="1"/>
</dbReference>
<evidence type="ECO:0000256" key="5">
    <source>
        <dbReference type="ARBA" id="ARBA00018266"/>
    </source>
</evidence>
<evidence type="ECO:0000256" key="14">
    <source>
        <dbReference type="PIRSR" id="PIRSR606262-3"/>
    </source>
</evidence>
<feature type="binding site" evidence="13">
    <location>
        <begin position="50"/>
        <end position="56"/>
    </location>
    <ligand>
        <name>substrate</name>
    </ligand>
</feature>
<dbReference type="InterPro" id="IPR050202">
    <property type="entry name" value="Cyt/Deoxycyt_deaminase"/>
</dbReference>
<reference evidence="17" key="1">
    <citation type="journal article" date="2020" name="mSystems">
        <title>Genome- and Community-Level Interaction Insights into Carbon Utilization and Element Cycling Functions of Hydrothermarchaeota in Hydrothermal Sediment.</title>
        <authorList>
            <person name="Zhou Z."/>
            <person name="Liu Y."/>
            <person name="Xu W."/>
            <person name="Pan J."/>
            <person name="Luo Z.H."/>
            <person name="Li M."/>
        </authorList>
    </citation>
    <scope>NUCLEOTIDE SEQUENCE [LARGE SCALE GENOMIC DNA]</scope>
    <source>
        <strain evidence="17">SpSt-102</strain>
    </source>
</reference>
<feature type="active site" description="Proton donor" evidence="12">
    <location>
        <position position="63"/>
    </location>
</feature>
<dbReference type="PANTHER" id="PTHR11644">
    <property type="entry name" value="CYTIDINE DEAMINASE"/>
    <property type="match status" value="1"/>
</dbReference>
<evidence type="ECO:0000256" key="13">
    <source>
        <dbReference type="PIRSR" id="PIRSR606262-2"/>
    </source>
</evidence>
<accession>A0A7C5V1D3</accession>
<dbReference type="SUPFAM" id="SSF53927">
    <property type="entry name" value="Cytidine deaminase-like"/>
    <property type="match status" value="1"/>
</dbReference>
<evidence type="ECO:0000256" key="1">
    <source>
        <dbReference type="ARBA" id="ARBA00001947"/>
    </source>
</evidence>
<evidence type="ECO:0000256" key="4">
    <source>
        <dbReference type="ARBA" id="ARBA00012783"/>
    </source>
</evidence>
<dbReference type="EMBL" id="DRUZ01000055">
    <property type="protein sequence ID" value="HHS01750.1"/>
    <property type="molecule type" value="Genomic_DNA"/>
</dbReference>
<keyword evidence="6 14" id="KW-0479">Metal-binding</keyword>
<protein>
    <recommendedName>
        <fullName evidence="5 15">Cytidine deaminase</fullName>
        <ecNumber evidence="4 15">3.5.4.5</ecNumber>
    </recommendedName>
    <alternativeName>
        <fullName evidence="9 15">Cytidine aminohydrolase</fullName>
    </alternativeName>
</protein>
<evidence type="ECO:0000256" key="10">
    <source>
        <dbReference type="ARBA" id="ARBA00049252"/>
    </source>
</evidence>
<dbReference type="Pfam" id="PF00383">
    <property type="entry name" value="dCMP_cyt_deam_1"/>
    <property type="match status" value="1"/>
</dbReference>
<evidence type="ECO:0000313" key="17">
    <source>
        <dbReference type="EMBL" id="HHS01750.1"/>
    </source>
</evidence>
<comment type="function">
    <text evidence="2 15">This enzyme scavenges exogenous and endogenous cytidine and 2'-deoxycytidine for UMP synthesis.</text>
</comment>
<dbReference type="AlphaFoldDB" id="A0A7C5V1D3"/>
<dbReference type="InterPro" id="IPR006262">
    <property type="entry name" value="Cyt_deam_tetra"/>
</dbReference>
<dbReference type="GO" id="GO:0072527">
    <property type="term" value="P:pyrimidine-containing compound metabolic process"/>
    <property type="evidence" value="ECO:0007669"/>
    <property type="project" value="UniProtKB-ARBA"/>
</dbReference>
<dbReference type="PROSITE" id="PS00903">
    <property type="entry name" value="CYT_DCMP_DEAMINASES_1"/>
    <property type="match status" value="1"/>
</dbReference>
<dbReference type="PROSITE" id="PS51747">
    <property type="entry name" value="CYT_DCMP_DEAMINASES_2"/>
    <property type="match status" value="1"/>
</dbReference>
<dbReference type="GO" id="GO:0005829">
    <property type="term" value="C:cytosol"/>
    <property type="evidence" value="ECO:0007669"/>
    <property type="project" value="TreeGrafter"/>
</dbReference>
<feature type="binding site" evidence="14">
    <location>
        <position position="97"/>
    </location>
    <ligand>
        <name>Zn(2+)</name>
        <dbReference type="ChEBI" id="CHEBI:29105"/>
        <note>catalytic</note>
    </ligand>
</feature>
<evidence type="ECO:0000256" key="9">
    <source>
        <dbReference type="ARBA" id="ARBA00032005"/>
    </source>
</evidence>
<dbReference type="FunFam" id="3.40.140.10:FF:000008">
    <property type="entry name" value="Cytidine deaminase"/>
    <property type="match status" value="1"/>
</dbReference>
<evidence type="ECO:0000256" key="6">
    <source>
        <dbReference type="ARBA" id="ARBA00022723"/>
    </source>
</evidence>
<feature type="domain" description="CMP/dCMP-type deaminase" evidence="16">
    <location>
        <begin position="9"/>
        <end position="136"/>
    </location>
</feature>
<keyword evidence="8 14" id="KW-0862">Zinc</keyword>
<dbReference type="InterPro" id="IPR002125">
    <property type="entry name" value="CMP_dCMP_dom"/>
</dbReference>
<evidence type="ECO:0000259" key="16">
    <source>
        <dbReference type="PROSITE" id="PS51747"/>
    </source>
</evidence>
<keyword evidence="7 15" id="KW-0378">Hydrolase</keyword>
<dbReference type="CDD" id="cd01283">
    <property type="entry name" value="cytidine_deaminase"/>
    <property type="match status" value="1"/>
</dbReference>
<name>A0A7C5V1D3_9FIRM</name>
<gene>
    <name evidence="17" type="primary">cdd</name>
    <name evidence="17" type="ORF">ENL71_04360</name>
</gene>
<evidence type="ECO:0000256" key="7">
    <source>
        <dbReference type="ARBA" id="ARBA00022801"/>
    </source>
</evidence>
<sequence length="148" mass="16791">MFYLNNIEEEILKYFSLAKEVQERAYVPYSNFRVGAVVVDENGKIYTGNNIENSSYSLTICAERVAIFKAISEGSRDIKTICVIGQTDKPISPCGACRQVISELAPNAVVYLSNRDMSRIIKTNINELLPYQFNLEEDKTNNHEGKKR</sequence>
<comment type="cofactor">
    <cofactor evidence="1 14 15">
        <name>Zn(2+)</name>
        <dbReference type="ChEBI" id="CHEBI:29105"/>
    </cofactor>
</comment>
<evidence type="ECO:0000256" key="2">
    <source>
        <dbReference type="ARBA" id="ARBA00003949"/>
    </source>
</evidence>
<dbReference type="GO" id="GO:0004126">
    <property type="term" value="F:cytidine deaminase activity"/>
    <property type="evidence" value="ECO:0007669"/>
    <property type="project" value="UniProtKB-UniRule"/>
</dbReference>
<dbReference type="Gene3D" id="3.40.140.10">
    <property type="entry name" value="Cytidine Deaminase, domain 2"/>
    <property type="match status" value="1"/>
</dbReference>
<dbReference type="PANTHER" id="PTHR11644:SF2">
    <property type="entry name" value="CYTIDINE DEAMINASE"/>
    <property type="match status" value="1"/>
</dbReference>
<evidence type="ECO:0000256" key="3">
    <source>
        <dbReference type="ARBA" id="ARBA00006576"/>
    </source>
</evidence>
<feature type="binding site" evidence="14">
    <location>
        <position position="61"/>
    </location>
    <ligand>
        <name>Zn(2+)</name>
        <dbReference type="ChEBI" id="CHEBI:29105"/>
        <note>catalytic</note>
    </ligand>
</feature>
<dbReference type="InterPro" id="IPR016193">
    <property type="entry name" value="Cytidine_deaminase-like"/>
</dbReference>
<evidence type="ECO:0000256" key="11">
    <source>
        <dbReference type="ARBA" id="ARBA00049558"/>
    </source>
</evidence>
<comment type="catalytic activity">
    <reaction evidence="11 15">
        <text>cytidine + H2O + H(+) = uridine + NH4(+)</text>
        <dbReference type="Rhea" id="RHEA:16069"/>
        <dbReference type="ChEBI" id="CHEBI:15377"/>
        <dbReference type="ChEBI" id="CHEBI:15378"/>
        <dbReference type="ChEBI" id="CHEBI:16704"/>
        <dbReference type="ChEBI" id="CHEBI:17562"/>
        <dbReference type="ChEBI" id="CHEBI:28938"/>
        <dbReference type="EC" id="3.5.4.5"/>
    </reaction>
</comment>
<comment type="catalytic activity">
    <reaction evidence="10 15">
        <text>2'-deoxycytidine + H2O + H(+) = 2'-deoxyuridine + NH4(+)</text>
        <dbReference type="Rhea" id="RHEA:13433"/>
        <dbReference type="ChEBI" id="CHEBI:15377"/>
        <dbReference type="ChEBI" id="CHEBI:15378"/>
        <dbReference type="ChEBI" id="CHEBI:15698"/>
        <dbReference type="ChEBI" id="CHEBI:16450"/>
        <dbReference type="ChEBI" id="CHEBI:28938"/>
        <dbReference type="EC" id="3.5.4.5"/>
    </reaction>
</comment>
<evidence type="ECO:0000256" key="12">
    <source>
        <dbReference type="PIRSR" id="PIRSR606262-1"/>
    </source>
</evidence>
<dbReference type="GO" id="GO:0008270">
    <property type="term" value="F:zinc ion binding"/>
    <property type="evidence" value="ECO:0007669"/>
    <property type="project" value="UniProtKB-UniRule"/>
</dbReference>
<proteinExistence type="inferred from homology"/>
<comment type="caution">
    <text evidence="17">The sequence shown here is derived from an EMBL/GenBank/DDBJ whole genome shotgun (WGS) entry which is preliminary data.</text>
</comment>
<feature type="binding site" evidence="14">
    <location>
        <position position="94"/>
    </location>
    <ligand>
        <name>Zn(2+)</name>
        <dbReference type="ChEBI" id="CHEBI:29105"/>
        <note>catalytic</note>
    </ligand>
</feature>
<dbReference type="InterPro" id="IPR016192">
    <property type="entry name" value="APOBEC/CMP_deaminase_Zn-bd"/>
</dbReference>
<dbReference type="EC" id="3.5.4.5" evidence="4 15"/>
<evidence type="ECO:0000256" key="15">
    <source>
        <dbReference type="RuleBase" id="RU364006"/>
    </source>
</evidence>
<evidence type="ECO:0000256" key="8">
    <source>
        <dbReference type="ARBA" id="ARBA00022833"/>
    </source>
</evidence>
<dbReference type="GO" id="GO:0042802">
    <property type="term" value="F:identical protein binding"/>
    <property type="evidence" value="ECO:0007669"/>
    <property type="project" value="UniProtKB-ARBA"/>
</dbReference>
<organism evidence="17">
    <name type="scientific">Caldicellulosiruptor owensensis</name>
    <dbReference type="NCBI Taxonomy" id="55205"/>
    <lineage>
        <taxon>Bacteria</taxon>
        <taxon>Bacillati</taxon>
        <taxon>Bacillota</taxon>
        <taxon>Bacillota incertae sedis</taxon>
        <taxon>Caldicellulosiruptorales</taxon>
        <taxon>Caldicellulosiruptoraceae</taxon>
        <taxon>Caldicellulosiruptor</taxon>
    </lineage>
</organism>
<comment type="similarity">
    <text evidence="3 15">Belongs to the cytidine and deoxycytidylate deaminase family.</text>
</comment>